<dbReference type="InterPro" id="IPR036890">
    <property type="entry name" value="HATPase_C_sf"/>
</dbReference>
<dbReference type="Gene3D" id="3.30.450.40">
    <property type="match status" value="1"/>
</dbReference>
<evidence type="ECO:0000256" key="3">
    <source>
        <dbReference type="ARBA" id="ARBA00022553"/>
    </source>
</evidence>
<feature type="coiled-coil region" evidence="7">
    <location>
        <begin position="460"/>
        <end position="488"/>
    </location>
</feature>
<feature type="transmembrane region" description="Helical" evidence="8">
    <location>
        <begin position="130"/>
        <end position="153"/>
    </location>
</feature>
<feature type="transmembrane region" description="Helical" evidence="8">
    <location>
        <begin position="95"/>
        <end position="118"/>
    </location>
</feature>
<sequence length="748" mass="85215">MFDINDILLLVIYSSEIFFALLILFKHRENLVSKSFSFFIFCIVGWGLSLLLIQNIPNVFFGKLAFLFGSLTPIALIFFSLTFPNKKQFSKKNYWFFLPTFFFVLISLIPNTLFLGLATDNGFIETSRGLFYYPFILYVLLYFFIAIYFLYIAYKKTQNIERLQFRFFLLGLGIFSILSLCSNVILPAFGINQLNQWGPAFSIVLIVFTSYAILKYRLFDIKIQAQRIINKILPIIISVSIIIFLALILYHRTSIDRTKIGIAILILYSVLYVLFTYLFSRTRLSHILFYKTHAYQKALQSLAQEAATIIDLDFLANRIADTLVDKMSVNKAAILIIPSVKIKSECYEFEVLKEINFPAENLKVFLHLNHDIIAAFTNSHLSFVYDELEYELQKNTSLLQKQKLLAAKELCESSDAAAILGLRVQKTLLGFIVLGKKETKKTYSSEDINLLEDVSKELAIALLNSKLHQEETKKSELLQNEVEKAVEAWKQKSQENEELSNLRSQFIAVMSHQLRTPISVIRNSLDLVLEDYLGVAKKEDTQISAEQMGHIVGLLNNALLASENLKNTTESIMSSSEFIGSVPGVQIKRIDSKGFFDQRINRAKRLLEAKSFNKIVFNCAISETIPAEFISDEKKFSQIIDNLLTNAVMYTIEGSVQFSVDAKDGYFVMSISDTGVGIPKADQYKIFQRFIRMDNAQRVVPDGSGLGLYLARVYTNLLRGSITFKSEEGKGTTFVVKIPIEYSYIASK</sequence>
<accession>A0A1G2BJ56</accession>
<evidence type="ECO:0000256" key="7">
    <source>
        <dbReference type="SAM" id="Coils"/>
    </source>
</evidence>
<organism evidence="10 11">
    <name type="scientific">Candidatus Kerfeldbacteria bacterium RIFOXYB2_FULL_38_14</name>
    <dbReference type="NCBI Taxonomy" id="1798547"/>
    <lineage>
        <taxon>Bacteria</taxon>
        <taxon>Candidatus Kerfeldiibacteriota</taxon>
    </lineage>
</organism>
<evidence type="ECO:0000256" key="6">
    <source>
        <dbReference type="ARBA" id="ARBA00023012"/>
    </source>
</evidence>
<keyword evidence="3" id="KW-0597">Phosphoprotein</keyword>
<feature type="transmembrane region" description="Helical" evidence="8">
    <location>
        <begin position="165"/>
        <end position="191"/>
    </location>
</feature>
<feature type="transmembrane region" description="Helical" evidence="8">
    <location>
        <begin position="60"/>
        <end position="83"/>
    </location>
</feature>
<evidence type="ECO:0000313" key="10">
    <source>
        <dbReference type="EMBL" id="OGY88330.1"/>
    </source>
</evidence>
<gene>
    <name evidence="10" type="ORF">A2319_03360</name>
</gene>
<dbReference type="InterPro" id="IPR031621">
    <property type="entry name" value="HisKA_7TM"/>
</dbReference>
<feature type="transmembrane region" description="Helical" evidence="8">
    <location>
        <begin position="260"/>
        <end position="279"/>
    </location>
</feature>
<dbReference type="SMART" id="SM00387">
    <property type="entry name" value="HATPase_c"/>
    <property type="match status" value="1"/>
</dbReference>
<dbReference type="InterPro" id="IPR003594">
    <property type="entry name" value="HATPase_dom"/>
</dbReference>
<evidence type="ECO:0000256" key="8">
    <source>
        <dbReference type="SAM" id="Phobius"/>
    </source>
</evidence>
<dbReference type="AlphaFoldDB" id="A0A1G2BJ56"/>
<comment type="caution">
    <text evidence="10">The sequence shown here is derived from an EMBL/GenBank/DDBJ whole genome shotgun (WGS) entry which is preliminary data.</text>
</comment>
<dbReference type="EMBL" id="MHKI01000002">
    <property type="protein sequence ID" value="OGY88330.1"/>
    <property type="molecule type" value="Genomic_DNA"/>
</dbReference>
<dbReference type="EC" id="2.7.13.3" evidence="2"/>
<keyword evidence="8" id="KW-0812">Transmembrane</keyword>
<evidence type="ECO:0000256" key="5">
    <source>
        <dbReference type="ARBA" id="ARBA00022777"/>
    </source>
</evidence>
<keyword evidence="6" id="KW-0902">Two-component regulatory system</keyword>
<proteinExistence type="predicted"/>
<feature type="transmembrane region" description="Helical" evidence="8">
    <location>
        <begin position="228"/>
        <end position="248"/>
    </location>
</feature>
<dbReference type="InterPro" id="IPR005467">
    <property type="entry name" value="His_kinase_dom"/>
</dbReference>
<dbReference type="InterPro" id="IPR004358">
    <property type="entry name" value="Sig_transdc_His_kin-like_C"/>
</dbReference>
<keyword evidence="8" id="KW-0472">Membrane</keyword>
<dbReference type="SMART" id="SM00388">
    <property type="entry name" value="HisKA"/>
    <property type="match status" value="1"/>
</dbReference>
<feature type="transmembrane region" description="Helical" evidence="8">
    <location>
        <begin position="36"/>
        <end position="54"/>
    </location>
</feature>
<dbReference type="PANTHER" id="PTHR43711">
    <property type="entry name" value="TWO-COMPONENT HISTIDINE KINASE"/>
    <property type="match status" value="1"/>
</dbReference>
<dbReference type="Pfam" id="PF02518">
    <property type="entry name" value="HATPase_c"/>
    <property type="match status" value="1"/>
</dbReference>
<dbReference type="InterPro" id="IPR036097">
    <property type="entry name" value="HisK_dim/P_sf"/>
</dbReference>
<feature type="transmembrane region" description="Helical" evidence="8">
    <location>
        <begin position="6"/>
        <end position="24"/>
    </location>
</feature>
<dbReference type="GO" id="GO:0000155">
    <property type="term" value="F:phosphorelay sensor kinase activity"/>
    <property type="evidence" value="ECO:0007669"/>
    <property type="project" value="InterPro"/>
</dbReference>
<evidence type="ECO:0000256" key="2">
    <source>
        <dbReference type="ARBA" id="ARBA00012438"/>
    </source>
</evidence>
<reference evidence="10 11" key="1">
    <citation type="journal article" date="2016" name="Nat. Commun.">
        <title>Thousands of microbial genomes shed light on interconnected biogeochemical processes in an aquifer system.</title>
        <authorList>
            <person name="Anantharaman K."/>
            <person name="Brown C.T."/>
            <person name="Hug L.A."/>
            <person name="Sharon I."/>
            <person name="Castelle C.J."/>
            <person name="Probst A.J."/>
            <person name="Thomas B.C."/>
            <person name="Singh A."/>
            <person name="Wilkins M.J."/>
            <person name="Karaoz U."/>
            <person name="Brodie E.L."/>
            <person name="Williams K.H."/>
            <person name="Hubbard S.S."/>
            <person name="Banfield J.F."/>
        </authorList>
    </citation>
    <scope>NUCLEOTIDE SEQUENCE [LARGE SCALE GENOMIC DNA]</scope>
</reference>
<evidence type="ECO:0000256" key="1">
    <source>
        <dbReference type="ARBA" id="ARBA00000085"/>
    </source>
</evidence>
<dbReference type="InterPro" id="IPR029016">
    <property type="entry name" value="GAF-like_dom_sf"/>
</dbReference>
<dbReference type="SUPFAM" id="SSF47384">
    <property type="entry name" value="Homodimeric domain of signal transducing histidine kinase"/>
    <property type="match status" value="1"/>
</dbReference>
<dbReference type="Gene3D" id="1.10.287.130">
    <property type="match status" value="1"/>
</dbReference>
<evidence type="ECO:0000259" key="9">
    <source>
        <dbReference type="PROSITE" id="PS50109"/>
    </source>
</evidence>
<dbReference type="PANTHER" id="PTHR43711:SF26">
    <property type="entry name" value="SENSOR HISTIDINE KINASE RCSC"/>
    <property type="match status" value="1"/>
</dbReference>
<dbReference type="InterPro" id="IPR050736">
    <property type="entry name" value="Sensor_HK_Regulatory"/>
</dbReference>
<dbReference type="SUPFAM" id="SSF55874">
    <property type="entry name" value="ATPase domain of HSP90 chaperone/DNA topoisomerase II/histidine kinase"/>
    <property type="match status" value="1"/>
</dbReference>
<name>A0A1G2BJ56_9BACT</name>
<dbReference type="PROSITE" id="PS50109">
    <property type="entry name" value="HIS_KIN"/>
    <property type="match status" value="1"/>
</dbReference>
<feature type="transmembrane region" description="Helical" evidence="8">
    <location>
        <begin position="197"/>
        <end position="216"/>
    </location>
</feature>
<keyword evidence="5" id="KW-0418">Kinase</keyword>
<protein>
    <recommendedName>
        <fullName evidence="2">histidine kinase</fullName>
        <ecNumber evidence="2">2.7.13.3</ecNumber>
    </recommendedName>
</protein>
<comment type="catalytic activity">
    <reaction evidence="1">
        <text>ATP + protein L-histidine = ADP + protein N-phospho-L-histidine.</text>
        <dbReference type="EC" id="2.7.13.3"/>
    </reaction>
</comment>
<dbReference type="Pfam" id="PF16927">
    <property type="entry name" value="HisKA_7TM"/>
    <property type="match status" value="1"/>
</dbReference>
<evidence type="ECO:0000313" key="11">
    <source>
        <dbReference type="Proteomes" id="UP000176420"/>
    </source>
</evidence>
<dbReference type="Gene3D" id="3.30.565.10">
    <property type="entry name" value="Histidine kinase-like ATPase, C-terminal domain"/>
    <property type="match status" value="1"/>
</dbReference>
<keyword evidence="4" id="KW-0808">Transferase</keyword>
<evidence type="ECO:0000256" key="4">
    <source>
        <dbReference type="ARBA" id="ARBA00022679"/>
    </source>
</evidence>
<keyword evidence="8" id="KW-1133">Transmembrane helix</keyword>
<dbReference type="InterPro" id="IPR003661">
    <property type="entry name" value="HisK_dim/P_dom"/>
</dbReference>
<feature type="domain" description="Histidine kinase" evidence="9">
    <location>
        <begin position="509"/>
        <end position="742"/>
    </location>
</feature>
<dbReference type="Proteomes" id="UP000176420">
    <property type="component" value="Unassembled WGS sequence"/>
</dbReference>
<dbReference type="Pfam" id="PF00512">
    <property type="entry name" value="HisKA"/>
    <property type="match status" value="1"/>
</dbReference>
<dbReference type="SUPFAM" id="SSF55781">
    <property type="entry name" value="GAF domain-like"/>
    <property type="match status" value="1"/>
</dbReference>
<dbReference type="PRINTS" id="PR00344">
    <property type="entry name" value="BCTRLSENSOR"/>
</dbReference>
<keyword evidence="7" id="KW-0175">Coiled coil</keyword>
<dbReference type="CDD" id="cd00082">
    <property type="entry name" value="HisKA"/>
    <property type="match status" value="1"/>
</dbReference>